<keyword evidence="5" id="KW-0732">Signal</keyword>
<evidence type="ECO:0000256" key="7">
    <source>
        <dbReference type="ARBA" id="ARBA00023136"/>
    </source>
</evidence>
<evidence type="ECO:0000256" key="11">
    <source>
        <dbReference type="RuleBase" id="RU003357"/>
    </source>
</evidence>
<dbReference type="Proteomes" id="UP000464318">
    <property type="component" value="Chromosome"/>
</dbReference>
<evidence type="ECO:0000256" key="5">
    <source>
        <dbReference type="ARBA" id="ARBA00022729"/>
    </source>
</evidence>
<dbReference type="GO" id="GO:0044718">
    <property type="term" value="P:siderophore transmembrane transport"/>
    <property type="evidence" value="ECO:0007669"/>
    <property type="project" value="TreeGrafter"/>
</dbReference>
<dbReference type="Pfam" id="PF07715">
    <property type="entry name" value="Plug"/>
    <property type="match status" value="1"/>
</dbReference>
<keyword evidence="6 11" id="KW-0798">TonB box</keyword>
<evidence type="ECO:0000256" key="4">
    <source>
        <dbReference type="ARBA" id="ARBA00022692"/>
    </source>
</evidence>
<dbReference type="RefSeq" id="WP_120488216.1">
    <property type="nucleotide sequence ID" value="NZ_CP029149.1"/>
</dbReference>
<dbReference type="AlphaFoldDB" id="A0A6P1QWQ3"/>
<keyword evidence="13" id="KW-1185">Reference proteome</keyword>
<reference evidence="12 13" key="1">
    <citation type="submission" date="2018-04" db="EMBL/GenBank/DDBJ databases">
        <title>Characteristic and Complete Genome Sequencing of A Novel Member of Infective Endocarditis Causative Bacteria: Bergeyella cardium QL-PH.</title>
        <authorList>
            <person name="Pan H."/>
            <person name="Sun E."/>
            <person name="Zhang Y."/>
        </authorList>
    </citation>
    <scope>NUCLEOTIDE SEQUENCE [LARGE SCALE GENOMIC DNA]</scope>
    <source>
        <strain evidence="12 13">HPQL</strain>
    </source>
</reference>
<comment type="similarity">
    <text evidence="10 11">Belongs to the TonB-dependent receptor family.</text>
</comment>
<gene>
    <name evidence="12" type="ORF">DBX24_04305</name>
</gene>
<accession>A0A6P1QWQ3</accession>
<proteinExistence type="inferred from homology"/>
<dbReference type="InterPro" id="IPR039426">
    <property type="entry name" value="TonB-dep_rcpt-like"/>
</dbReference>
<keyword evidence="2 10" id="KW-0813">Transport</keyword>
<keyword evidence="8 12" id="KW-0675">Receptor</keyword>
<dbReference type="PROSITE" id="PS52016">
    <property type="entry name" value="TONB_DEPENDENT_REC_3"/>
    <property type="match status" value="1"/>
</dbReference>
<dbReference type="KEGG" id="bcad:DBX24_04305"/>
<evidence type="ECO:0000256" key="9">
    <source>
        <dbReference type="ARBA" id="ARBA00023237"/>
    </source>
</evidence>
<organism evidence="12 13">
    <name type="scientific">Bergeyella cardium</name>
    <dbReference type="NCBI Taxonomy" id="1585976"/>
    <lineage>
        <taxon>Bacteria</taxon>
        <taxon>Pseudomonadati</taxon>
        <taxon>Bacteroidota</taxon>
        <taxon>Flavobacteriia</taxon>
        <taxon>Flavobacteriales</taxon>
        <taxon>Weeksellaceae</taxon>
        <taxon>Bergeyella</taxon>
    </lineage>
</organism>
<evidence type="ECO:0000313" key="12">
    <source>
        <dbReference type="EMBL" id="QHN65170.1"/>
    </source>
</evidence>
<dbReference type="SUPFAM" id="SSF56935">
    <property type="entry name" value="Porins"/>
    <property type="match status" value="1"/>
</dbReference>
<evidence type="ECO:0000256" key="3">
    <source>
        <dbReference type="ARBA" id="ARBA00022452"/>
    </source>
</evidence>
<protein>
    <submittedName>
        <fullName evidence="12">TonB-dependent receptor</fullName>
    </submittedName>
</protein>
<evidence type="ECO:0000256" key="2">
    <source>
        <dbReference type="ARBA" id="ARBA00022448"/>
    </source>
</evidence>
<evidence type="ECO:0000313" key="13">
    <source>
        <dbReference type="Proteomes" id="UP000464318"/>
    </source>
</evidence>
<dbReference type="InterPro" id="IPR012910">
    <property type="entry name" value="Plug_dom"/>
</dbReference>
<dbReference type="PANTHER" id="PTHR30069:SF29">
    <property type="entry name" value="HEMOGLOBIN AND HEMOGLOBIN-HAPTOGLOBIN-BINDING PROTEIN 1-RELATED"/>
    <property type="match status" value="1"/>
</dbReference>
<dbReference type="GO" id="GO:0009279">
    <property type="term" value="C:cell outer membrane"/>
    <property type="evidence" value="ECO:0007669"/>
    <property type="project" value="UniProtKB-SubCell"/>
</dbReference>
<dbReference type="Gene3D" id="2.170.130.10">
    <property type="entry name" value="TonB-dependent receptor, plug domain"/>
    <property type="match status" value="1"/>
</dbReference>
<evidence type="ECO:0000256" key="8">
    <source>
        <dbReference type="ARBA" id="ARBA00023170"/>
    </source>
</evidence>
<dbReference type="InterPro" id="IPR037066">
    <property type="entry name" value="Plug_dom_sf"/>
</dbReference>
<dbReference type="Gene3D" id="2.40.170.20">
    <property type="entry name" value="TonB-dependent receptor, beta-barrel domain"/>
    <property type="match status" value="1"/>
</dbReference>
<keyword evidence="3 10" id="KW-1134">Transmembrane beta strand</keyword>
<evidence type="ECO:0000256" key="1">
    <source>
        <dbReference type="ARBA" id="ARBA00004571"/>
    </source>
</evidence>
<name>A0A6P1QWQ3_9FLAO</name>
<dbReference type="EMBL" id="CP029149">
    <property type="protein sequence ID" value="QHN65170.1"/>
    <property type="molecule type" value="Genomic_DNA"/>
</dbReference>
<keyword evidence="7 10" id="KW-0472">Membrane</keyword>
<dbReference type="Pfam" id="PF00593">
    <property type="entry name" value="TonB_dep_Rec_b-barrel"/>
    <property type="match status" value="1"/>
</dbReference>
<sequence>MKKLFFMAQALASITAAAQESKADSTKVIDEVLITAVRAKETLPVTFSNLSKKEIKQRNVGKQIPVLVDRLPSVVSYSEDGTGFGSTALFIRGNDLQRTNVTINGIPYNDSESLGVYWYNLSDFAGSAESIQVQRGVGTSTNGAGAFGASLNVLTDAISQNPYGEIANYYGSYNSHKHSLKFSTGKLNDRFEISGRLSKINSDGYVDRAFSDLTSYFLQAAYSHKNTLIKALVFGGKEKTYLAYKGIDAKTLEENRRYNPSGKYTDKKGNILFYDNETDNYQQDHAQLHWSEKWSGSWTTNLAFHYTKGRGYWEQMDNWGDANGNFVIQYKMDNDFYGTTFSANYKKEAIDLIFGGAANTYDGRHFDEYIWTENATKAYKERLGKKIYGKKNEASAFAKITYSLTDKWSLFADVQYRYVGFKSLLFETMIDEPLHLFNPKAGVTFKVNDSSSLYLSYAHATKEANRSDYKDYAENISKGNLLPKAEKVNDFELGWRLITDRLRLNTNLYYMGYTDQLVLTGDISKTGYPLRKNSGNSYRFGLEADALVKISDTFFWQPNFALSRNRNRDYHTKDKSGKIINLGSTEISFSPSFVASNALTYVPLKNLQITWQAKFVGERYLTNEQEENAKLPDFFVNNLSLSYELVPRGFCKSVIFTFDVNNFLNREYVAHGRYKKGKPYYYPQATANFLAGMVVTF</sequence>
<dbReference type="OrthoDB" id="9761152at2"/>
<keyword evidence="4 10" id="KW-0812">Transmembrane</keyword>
<dbReference type="InterPro" id="IPR036942">
    <property type="entry name" value="Beta-barrel_TonB_sf"/>
</dbReference>
<keyword evidence="9 10" id="KW-0998">Cell outer membrane</keyword>
<comment type="subcellular location">
    <subcellularLocation>
        <location evidence="1 10">Cell outer membrane</location>
        <topology evidence="1 10">Multi-pass membrane protein</topology>
    </subcellularLocation>
</comment>
<evidence type="ECO:0000256" key="10">
    <source>
        <dbReference type="PROSITE-ProRule" id="PRU01360"/>
    </source>
</evidence>
<evidence type="ECO:0000256" key="6">
    <source>
        <dbReference type="ARBA" id="ARBA00023077"/>
    </source>
</evidence>
<dbReference type="GO" id="GO:0015344">
    <property type="term" value="F:siderophore uptake transmembrane transporter activity"/>
    <property type="evidence" value="ECO:0007669"/>
    <property type="project" value="TreeGrafter"/>
</dbReference>
<dbReference type="PANTHER" id="PTHR30069">
    <property type="entry name" value="TONB-DEPENDENT OUTER MEMBRANE RECEPTOR"/>
    <property type="match status" value="1"/>
</dbReference>
<dbReference type="InterPro" id="IPR000531">
    <property type="entry name" value="Beta-barrel_TonB"/>
</dbReference>